<dbReference type="Proteomes" id="UP001311232">
    <property type="component" value="Unassembled WGS sequence"/>
</dbReference>
<keyword evidence="2" id="KW-0812">Transmembrane</keyword>
<reference evidence="3 4" key="1">
    <citation type="submission" date="2021-06" db="EMBL/GenBank/DDBJ databases">
        <authorList>
            <person name="Palmer J.M."/>
        </authorList>
    </citation>
    <scope>NUCLEOTIDE SEQUENCE [LARGE SCALE GENOMIC DNA]</scope>
    <source>
        <strain evidence="3 4">MEX-2019</strain>
        <tissue evidence="3">Muscle</tissue>
    </source>
</reference>
<evidence type="ECO:0000256" key="2">
    <source>
        <dbReference type="SAM" id="Phobius"/>
    </source>
</evidence>
<evidence type="ECO:0000256" key="1">
    <source>
        <dbReference type="SAM" id="MobiDB-lite"/>
    </source>
</evidence>
<organism evidence="3 4">
    <name type="scientific">Crenichthys baileyi</name>
    <name type="common">White River springfish</name>
    <dbReference type="NCBI Taxonomy" id="28760"/>
    <lineage>
        <taxon>Eukaryota</taxon>
        <taxon>Metazoa</taxon>
        <taxon>Chordata</taxon>
        <taxon>Craniata</taxon>
        <taxon>Vertebrata</taxon>
        <taxon>Euteleostomi</taxon>
        <taxon>Actinopterygii</taxon>
        <taxon>Neopterygii</taxon>
        <taxon>Teleostei</taxon>
        <taxon>Neoteleostei</taxon>
        <taxon>Acanthomorphata</taxon>
        <taxon>Ovalentaria</taxon>
        <taxon>Atherinomorphae</taxon>
        <taxon>Cyprinodontiformes</taxon>
        <taxon>Goodeidae</taxon>
        <taxon>Crenichthys</taxon>
    </lineage>
</organism>
<dbReference type="AlphaFoldDB" id="A0AAV9QR18"/>
<keyword evidence="4" id="KW-1185">Reference proteome</keyword>
<keyword evidence="2" id="KW-0472">Membrane</keyword>
<accession>A0AAV9QR18</accession>
<protein>
    <submittedName>
        <fullName evidence="3">Uncharacterized protein</fullName>
    </submittedName>
</protein>
<sequence>MELHSQKREQPMLRRAMSTLEYHRQMATSKKTRGPPRRDMGTECTGPASAHGTHKPQPWHSLLLLHFAVMPSPLTRMKLTGRQLYLRLLLATMTADVFVNILYGKTD</sequence>
<gene>
    <name evidence="3" type="ORF">CRENBAI_002663</name>
</gene>
<dbReference type="EMBL" id="JAHHUM010002991">
    <property type="protein sequence ID" value="KAK5598879.1"/>
    <property type="molecule type" value="Genomic_DNA"/>
</dbReference>
<evidence type="ECO:0000313" key="4">
    <source>
        <dbReference type="Proteomes" id="UP001311232"/>
    </source>
</evidence>
<feature type="transmembrane region" description="Helical" evidence="2">
    <location>
        <begin position="84"/>
        <end position="103"/>
    </location>
</feature>
<proteinExistence type="predicted"/>
<name>A0AAV9QR18_9TELE</name>
<keyword evidence="2" id="KW-1133">Transmembrane helix</keyword>
<feature type="region of interest" description="Disordered" evidence="1">
    <location>
        <begin position="20"/>
        <end position="56"/>
    </location>
</feature>
<comment type="caution">
    <text evidence="3">The sequence shown here is derived from an EMBL/GenBank/DDBJ whole genome shotgun (WGS) entry which is preliminary data.</text>
</comment>
<evidence type="ECO:0000313" key="3">
    <source>
        <dbReference type="EMBL" id="KAK5598879.1"/>
    </source>
</evidence>